<comment type="caution">
    <text evidence="8">The sequence shown here is derived from an EMBL/GenBank/DDBJ whole genome shotgun (WGS) entry which is preliminary data.</text>
</comment>
<dbReference type="Pfam" id="PF02906">
    <property type="entry name" value="Fe_hyd_lg_C"/>
    <property type="match status" value="1"/>
</dbReference>
<dbReference type="NCBIfam" id="TIGR04105">
    <property type="entry name" value="FeFe_hydrog_B1"/>
    <property type="match status" value="1"/>
</dbReference>
<evidence type="ECO:0000256" key="5">
    <source>
        <dbReference type="ARBA" id="ARBA00023004"/>
    </source>
</evidence>
<evidence type="ECO:0000256" key="3">
    <source>
        <dbReference type="ARBA" id="ARBA00022723"/>
    </source>
</evidence>
<keyword evidence="4" id="KW-0249">Electron transport</keyword>
<dbReference type="PANTHER" id="PTHR42859">
    <property type="entry name" value="OXIDOREDUCTASE"/>
    <property type="match status" value="1"/>
</dbReference>
<evidence type="ECO:0000256" key="6">
    <source>
        <dbReference type="ARBA" id="ARBA00023014"/>
    </source>
</evidence>
<keyword evidence="2" id="KW-0004">4Fe-4S</keyword>
<keyword evidence="3" id="KW-0479">Metal-binding</keyword>
<evidence type="ECO:0000256" key="1">
    <source>
        <dbReference type="ARBA" id="ARBA00022448"/>
    </source>
</evidence>
<dbReference type="SUPFAM" id="SSF54862">
    <property type="entry name" value="4Fe-4S ferredoxins"/>
    <property type="match status" value="1"/>
</dbReference>
<dbReference type="PROSITE" id="PS51379">
    <property type="entry name" value="4FE4S_FER_2"/>
    <property type="match status" value="2"/>
</dbReference>
<dbReference type="GO" id="GO:0046872">
    <property type="term" value="F:metal ion binding"/>
    <property type="evidence" value="ECO:0007669"/>
    <property type="project" value="UniProtKB-KW"/>
</dbReference>
<organism evidence="8 9">
    <name type="scientific">Candidatus Tidjanibacter faecipullorum</name>
    <dbReference type="NCBI Taxonomy" id="2838766"/>
    <lineage>
        <taxon>Bacteria</taxon>
        <taxon>Pseudomonadati</taxon>
        <taxon>Bacteroidota</taxon>
        <taxon>Bacteroidia</taxon>
        <taxon>Bacteroidales</taxon>
        <taxon>Rikenellaceae</taxon>
        <taxon>Tidjanibacter</taxon>
    </lineage>
</organism>
<keyword evidence="1" id="KW-0813">Transport</keyword>
<feature type="domain" description="4Fe-4S ferredoxin-type" evidence="7">
    <location>
        <begin position="187"/>
        <end position="216"/>
    </location>
</feature>
<keyword evidence="5" id="KW-0408">Iron</keyword>
<dbReference type="InterPro" id="IPR017900">
    <property type="entry name" value="4Fe4S_Fe_S_CS"/>
</dbReference>
<dbReference type="InterPro" id="IPR004108">
    <property type="entry name" value="Fe_hydrogenase_lsu_C"/>
</dbReference>
<feature type="domain" description="4Fe-4S ferredoxin-type" evidence="7">
    <location>
        <begin position="141"/>
        <end position="170"/>
    </location>
</feature>
<name>A0A9D2DDB8_9BACT</name>
<dbReference type="PROSITE" id="PS00198">
    <property type="entry name" value="4FE4S_FER_1"/>
    <property type="match status" value="1"/>
</dbReference>
<accession>A0A9D2DDB8</accession>
<reference evidence="8" key="2">
    <citation type="submission" date="2021-04" db="EMBL/GenBank/DDBJ databases">
        <authorList>
            <person name="Gilroy R."/>
        </authorList>
    </citation>
    <scope>NUCLEOTIDE SEQUENCE</scope>
    <source>
        <strain evidence="8">ChiHjej11B10-19426</strain>
    </source>
</reference>
<dbReference type="InterPro" id="IPR050294">
    <property type="entry name" value="RnfB_subfamily"/>
</dbReference>
<dbReference type="Proteomes" id="UP000824014">
    <property type="component" value="Unassembled WGS sequence"/>
</dbReference>
<dbReference type="InterPro" id="IPR017896">
    <property type="entry name" value="4Fe4S_Fe-S-bd"/>
</dbReference>
<evidence type="ECO:0000313" key="9">
    <source>
        <dbReference type="Proteomes" id="UP000824014"/>
    </source>
</evidence>
<dbReference type="Gene3D" id="3.40.950.10">
    <property type="entry name" value="Fe-only Hydrogenase (Larger Subunit), Chain L, domain 3"/>
    <property type="match status" value="2"/>
</dbReference>
<evidence type="ECO:0000256" key="4">
    <source>
        <dbReference type="ARBA" id="ARBA00022982"/>
    </source>
</evidence>
<sequence>MLYDNYAMLTKRELLIRLVKLLKDNNLVDGVKYVPVEMRPRDKKNISCCVHKDRYILRHKIISILGFDVDNEEDIDLIPLSDYAQRSLDNKNTKENILSVVHEACSACMQSQYFITNMCRGCEARPCMMNCPKGAISFKGGKAQISQEDCVSCGLCQQVCPYHAIIYTPVPCEEACPVKAISKQPDGTEHIDKDKCIYCGKCMQACPYGAIMERSKIIDVHKSLTDPNKKITAIVAPAIYGQFNASPAAILAAIKKIGFNDVVEVALGAEDTSRNESEELKERIAEGQPFMTSSCCPAYVGWVDKHAPVLKPFVSDTRSPMVYAARRVKAADPDMEVVFIGPCLAKRYEGDHVPEVDYVMSFEELGAFLIAYGIDVVEDQKEELNPEVTAFGRGYALAGGVRSAIAHAVGDEYTTINIEGLDKKNAALLKAMPKKPAAQFIEVMACEGGCVNGPCSLAPLTLAKRQMKKALTENK</sequence>
<dbReference type="PANTHER" id="PTHR42859:SF10">
    <property type="entry name" value="DIMETHYLSULFOXIDE REDUCTASE CHAIN B"/>
    <property type="match status" value="1"/>
</dbReference>
<dbReference type="Pfam" id="PF12838">
    <property type="entry name" value="Fer4_7"/>
    <property type="match status" value="1"/>
</dbReference>
<dbReference type="GO" id="GO:0051539">
    <property type="term" value="F:4 iron, 4 sulfur cluster binding"/>
    <property type="evidence" value="ECO:0007669"/>
    <property type="project" value="UniProtKB-KW"/>
</dbReference>
<dbReference type="SUPFAM" id="SSF53920">
    <property type="entry name" value="Fe-only hydrogenase"/>
    <property type="match status" value="1"/>
</dbReference>
<dbReference type="InterPro" id="IPR009016">
    <property type="entry name" value="Fe_hydrogenase"/>
</dbReference>
<dbReference type="CDD" id="cd10549">
    <property type="entry name" value="MtMvhB_like"/>
    <property type="match status" value="1"/>
</dbReference>
<dbReference type="InterPro" id="IPR027631">
    <property type="entry name" value="Mono_FeFe_hydrog"/>
</dbReference>
<evidence type="ECO:0000313" key="8">
    <source>
        <dbReference type="EMBL" id="HIZ14921.1"/>
    </source>
</evidence>
<dbReference type="Gene3D" id="3.40.50.1780">
    <property type="match status" value="1"/>
</dbReference>
<evidence type="ECO:0000256" key="2">
    <source>
        <dbReference type="ARBA" id="ARBA00022485"/>
    </source>
</evidence>
<reference evidence="8" key="1">
    <citation type="journal article" date="2021" name="PeerJ">
        <title>Extensive microbial diversity within the chicken gut microbiome revealed by metagenomics and culture.</title>
        <authorList>
            <person name="Gilroy R."/>
            <person name="Ravi A."/>
            <person name="Getino M."/>
            <person name="Pursley I."/>
            <person name="Horton D.L."/>
            <person name="Alikhan N.F."/>
            <person name="Baker D."/>
            <person name="Gharbi K."/>
            <person name="Hall N."/>
            <person name="Watson M."/>
            <person name="Adriaenssens E.M."/>
            <person name="Foster-Nyarko E."/>
            <person name="Jarju S."/>
            <person name="Secka A."/>
            <person name="Antonio M."/>
            <person name="Oren A."/>
            <person name="Chaudhuri R.R."/>
            <person name="La Ragione R."/>
            <person name="Hildebrand F."/>
            <person name="Pallen M.J."/>
        </authorList>
    </citation>
    <scope>NUCLEOTIDE SEQUENCE</scope>
    <source>
        <strain evidence="8">ChiHjej11B10-19426</strain>
    </source>
</reference>
<protein>
    <submittedName>
        <fullName evidence="8">Monomeric [FeFe] hydrogenase</fullName>
    </submittedName>
</protein>
<keyword evidence="6" id="KW-0411">Iron-sulfur</keyword>
<dbReference type="Gene3D" id="3.30.70.20">
    <property type="match status" value="2"/>
</dbReference>
<evidence type="ECO:0000259" key="7">
    <source>
        <dbReference type="PROSITE" id="PS51379"/>
    </source>
</evidence>
<gene>
    <name evidence="8" type="ORF">H9816_03290</name>
</gene>
<dbReference type="AlphaFoldDB" id="A0A9D2DDB8"/>
<dbReference type="Pfam" id="PF00037">
    <property type="entry name" value="Fer4"/>
    <property type="match status" value="1"/>
</dbReference>
<proteinExistence type="predicted"/>
<dbReference type="EMBL" id="DXCC01000008">
    <property type="protein sequence ID" value="HIZ14921.1"/>
    <property type="molecule type" value="Genomic_DNA"/>
</dbReference>